<reference evidence="1 2" key="1">
    <citation type="submission" date="2023-04" db="EMBL/GenBank/DDBJ databases">
        <title>Forest soil microbial communities from Buena Vista Peninsula, Colon Province, Panama.</title>
        <authorList>
            <person name="Bouskill N."/>
        </authorList>
    </citation>
    <scope>NUCLEOTIDE SEQUENCE [LARGE SCALE GENOMIC DNA]</scope>
    <source>
        <strain evidence="1 2">CFH S0262</strain>
    </source>
</reference>
<dbReference type="Proteomes" id="UP001160334">
    <property type="component" value="Unassembled WGS sequence"/>
</dbReference>
<gene>
    <name evidence="1" type="ORF">M2280_005280</name>
</gene>
<comment type="caution">
    <text evidence="1">The sequence shown here is derived from an EMBL/GenBank/DDBJ whole genome shotgun (WGS) entry which is preliminary data.</text>
</comment>
<evidence type="ECO:0000313" key="1">
    <source>
        <dbReference type="EMBL" id="MDH6284029.1"/>
    </source>
</evidence>
<dbReference type="RefSeq" id="WP_280763276.1">
    <property type="nucleotide sequence ID" value="NZ_JARXVC010000017.1"/>
</dbReference>
<sequence length="123" mass="13166">MVDTLTLPDASAVVVALAAVYLNTTKDGLGRPVGVLDGYQPGHTLERVLEYDIPALPTTAGINAALEQVFFDLNVGDDPAFVDAPKSAVLKYRADGYRSLSVGDVVELLGRRYAVDRCGFRPL</sequence>
<dbReference type="EMBL" id="JARXVC010000017">
    <property type="protein sequence ID" value="MDH6284029.1"/>
    <property type="molecule type" value="Genomic_DNA"/>
</dbReference>
<name>A0ABT6MI86_9NOCA</name>
<protein>
    <submittedName>
        <fullName evidence="1">Uncharacterized protein</fullName>
    </submittedName>
</protein>
<evidence type="ECO:0000313" key="2">
    <source>
        <dbReference type="Proteomes" id="UP001160334"/>
    </source>
</evidence>
<keyword evidence="2" id="KW-1185">Reference proteome</keyword>
<accession>A0ABT6MI86</accession>
<proteinExistence type="predicted"/>
<organism evidence="1 2">
    <name type="scientific">Prescottella agglutinans</name>
    <dbReference type="NCBI Taxonomy" id="1644129"/>
    <lineage>
        <taxon>Bacteria</taxon>
        <taxon>Bacillati</taxon>
        <taxon>Actinomycetota</taxon>
        <taxon>Actinomycetes</taxon>
        <taxon>Mycobacteriales</taxon>
        <taxon>Nocardiaceae</taxon>
        <taxon>Prescottella</taxon>
    </lineage>
</organism>